<organism evidence="2 3">
    <name type="scientific">Noviherbaspirillum suwonense</name>
    <dbReference type="NCBI Taxonomy" id="1224511"/>
    <lineage>
        <taxon>Bacteria</taxon>
        <taxon>Pseudomonadati</taxon>
        <taxon>Pseudomonadota</taxon>
        <taxon>Betaproteobacteria</taxon>
        <taxon>Burkholderiales</taxon>
        <taxon>Oxalobacteraceae</taxon>
        <taxon>Noviherbaspirillum</taxon>
    </lineage>
</organism>
<dbReference type="SUPFAM" id="SSF50341">
    <property type="entry name" value="CheW-like"/>
    <property type="match status" value="1"/>
</dbReference>
<proteinExistence type="predicted"/>
<evidence type="ECO:0000313" key="3">
    <source>
        <dbReference type="Proteomes" id="UP001158049"/>
    </source>
</evidence>
<comment type="caution">
    <text evidence="2">The sequence shown here is derived from an EMBL/GenBank/DDBJ whole genome shotgun (WGS) entry which is preliminary data.</text>
</comment>
<evidence type="ECO:0000259" key="1">
    <source>
        <dbReference type="Pfam" id="PF01584"/>
    </source>
</evidence>
<protein>
    <submittedName>
        <fullName evidence="2">CheW-like domain-containing protein</fullName>
    </submittedName>
</protein>
<sequence>MQTDLPLTYPCEVLNFRLGGEEYGIGIMNVQKLRPYENVIRIANAPDTAGFQLRTVTFQ</sequence>
<dbReference type="InterPro" id="IPR002545">
    <property type="entry name" value="CheW-lke_dom"/>
</dbReference>
<dbReference type="EMBL" id="FXUL01000035">
    <property type="protein sequence ID" value="SMP80368.1"/>
    <property type="molecule type" value="Genomic_DNA"/>
</dbReference>
<accession>A0ABY1QW01</accession>
<keyword evidence="3" id="KW-1185">Reference proteome</keyword>
<gene>
    <name evidence="2" type="ORF">SAMN06295970_13526</name>
</gene>
<name>A0ABY1QW01_9BURK</name>
<dbReference type="InterPro" id="IPR036061">
    <property type="entry name" value="CheW-like_dom_sf"/>
</dbReference>
<reference evidence="2 3" key="1">
    <citation type="submission" date="2017-05" db="EMBL/GenBank/DDBJ databases">
        <authorList>
            <person name="Varghese N."/>
            <person name="Submissions S."/>
        </authorList>
    </citation>
    <scope>NUCLEOTIDE SEQUENCE [LARGE SCALE GENOMIC DNA]</scope>
    <source>
        <strain evidence="2 3">DSM 26001</strain>
    </source>
</reference>
<dbReference type="Pfam" id="PF01584">
    <property type="entry name" value="CheW"/>
    <property type="match status" value="1"/>
</dbReference>
<dbReference type="RefSeq" id="WP_430438558.1">
    <property type="nucleotide sequence ID" value="NZ_FXUL01000035.1"/>
</dbReference>
<dbReference type="Proteomes" id="UP001158049">
    <property type="component" value="Unassembled WGS sequence"/>
</dbReference>
<feature type="domain" description="CheW-like" evidence="1">
    <location>
        <begin position="12"/>
        <end position="48"/>
    </location>
</feature>
<evidence type="ECO:0000313" key="2">
    <source>
        <dbReference type="EMBL" id="SMP80368.1"/>
    </source>
</evidence>